<dbReference type="HAMAP" id="MF_00454">
    <property type="entry name" value="FluC"/>
    <property type="match status" value="1"/>
</dbReference>
<feature type="transmembrane region" description="Helical" evidence="10">
    <location>
        <begin position="93"/>
        <end position="114"/>
    </location>
</feature>
<proteinExistence type="inferred from homology"/>
<evidence type="ECO:0000256" key="9">
    <source>
        <dbReference type="ARBA" id="ARBA00049940"/>
    </source>
</evidence>
<keyword evidence="5 10" id="KW-0472">Membrane</keyword>
<dbReference type="Proteomes" id="UP000198618">
    <property type="component" value="Unassembled WGS sequence"/>
</dbReference>
<evidence type="ECO:0000256" key="7">
    <source>
        <dbReference type="ARBA" id="ARBA00035120"/>
    </source>
</evidence>
<comment type="catalytic activity">
    <reaction evidence="8">
        <text>fluoride(in) = fluoride(out)</text>
        <dbReference type="Rhea" id="RHEA:76159"/>
        <dbReference type="ChEBI" id="CHEBI:17051"/>
    </reaction>
    <physiologicalReaction direction="left-to-right" evidence="8">
        <dbReference type="Rhea" id="RHEA:76160"/>
    </physiologicalReaction>
</comment>
<dbReference type="OrthoDB" id="9815830at2"/>
<comment type="function">
    <text evidence="9 10">Fluoride-specific ion channel. Important for reducing fluoride concentration in the cell, thus reducing its toxicity.</text>
</comment>
<keyword evidence="10" id="KW-0406">Ion transport</keyword>
<evidence type="ECO:0000313" key="11">
    <source>
        <dbReference type="EMBL" id="SET35287.1"/>
    </source>
</evidence>
<dbReference type="InterPro" id="IPR003691">
    <property type="entry name" value="FluC"/>
</dbReference>
<evidence type="ECO:0000256" key="4">
    <source>
        <dbReference type="ARBA" id="ARBA00022989"/>
    </source>
</evidence>
<evidence type="ECO:0000256" key="5">
    <source>
        <dbReference type="ARBA" id="ARBA00023136"/>
    </source>
</evidence>
<sequence>MSFLLVAIGGFWGSIARYSISVKTNKHFIGTWVANITGSMILAFLFHFYLIGAISNALWLLAGVGFCGAYTTFSTFGNETIQLVTAKNYKKAISYVVSSVVLSITVVGLILTLLGN</sequence>
<dbReference type="GO" id="GO:0140114">
    <property type="term" value="P:cellular detoxification of fluoride"/>
    <property type="evidence" value="ECO:0007669"/>
    <property type="project" value="UniProtKB-UniRule"/>
</dbReference>
<dbReference type="RefSeq" id="WP_090869909.1">
    <property type="nucleotide sequence ID" value="NZ_FOHE01000009.1"/>
</dbReference>
<evidence type="ECO:0000256" key="2">
    <source>
        <dbReference type="ARBA" id="ARBA00022475"/>
    </source>
</evidence>
<feature type="binding site" evidence="10">
    <location>
        <position position="68"/>
    </location>
    <ligand>
        <name>Na(+)</name>
        <dbReference type="ChEBI" id="CHEBI:29101"/>
        <note>structural</note>
    </ligand>
</feature>
<evidence type="ECO:0000256" key="1">
    <source>
        <dbReference type="ARBA" id="ARBA00004651"/>
    </source>
</evidence>
<dbReference type="Pfam" id="PF02537">
    <property type="entry name" value="CRCB"/>
    <property type="match status" value="1"/>
</dbReference>
<feature type="transmembrane region" description="Helical" evidence="10">
    <location>
        <begin position="32"/>
        <end position="50"/>
    </location>
</feature>
<comment type="similarity">
    <text evidence="7 10">Belongs to the fluoride channel Fluc/FEX (TC 1.A.43) family.</text>
</comment>
<evidence type="ECO:0000256" key="3">
    <source>
        <dbReference type="ARBA" id="ARBA00022692"/>
    </source>
</evidence>
<feature type="transmembrane region" description="Helical" evidence="10">
    <location>
        <begin position="57"/>
        <end position="73"/>
    </location>
</feature>
<keyword evidence="4 10" id="KW-1133">Transmembrane helix</keyword>
<dbReference type="NCBIfam" id="TIGR00494">
    <property type="entry name" value="crcB"/>
    <property type="match status" value="1"/>
</dbReference>
<keyword evidence="10" id="KW-0813">Transport</keyword>
<keyword evidence="10" id="KW-0479">Metal-binding</keyword>
<evidence type="ECO:0000313" key="12">
    <source>
        <dbReference type="Proteomes" id="UP000198618"/>
    </source>
</evidence>
<keyword evidence="10" id="KW-0915">Sodium</keyword>
<dbReference type="GO" id="GO:0046872">
    <property type="term" value="F:metal ion binding"/>
    <property type="evidence" value="ECO:0007669"/>
    <property type="project" value="UniProtKB-KW"/>
</dbReference>
<name>A0A1I0DS98_9BACI</name>
<keyword evidence="2 10" id="KW-1003">Cell membrane</keyword>
<evidence type="ECO:0000256" key="10">
    <source>
        <dbReference type="HAMAP-Rule" id="MF_00454"/>
    </source>
</evidence>
<dbReference type="EMBL" id="FOHE01000009">
    <property type="protein sequence ID" value="SET35287.1"/>
    <property type="molecule type" value="Genomic_DNA"/>
</dbReference>
<comment type="activity regulation">
    <text evidence="10">Na(+) is not transported, but it plays an essential structural role and its presence is essential for fluoride channel function.</text>
</comment>
<protein>
    <recommendedName>
        <fullName evidence="10">Fluoride-specific ion channel FluC</fullName>
    </recommendedName>
</protein>
<dbReference type="AlphaFoldDB" id="A0A1I0DS98"/>
<comment type="subcellular location">
    <subcellularLocation>
        <location evidence="1 10">Cell membrane</location>
        <topology evidence="1 10">Multi-pass membrane protein</topology>
    </subcellularLocation>
</comment>
<gene>
    <name evidence="10" type="primary">fluC</name>
    <name evidence="10" type="synonym">crcB</name>
    <name evidence="11" type="ORF">SAMN05216389_109126</name>
</gene>
<dbReference type="STRING" id="930131.SAMN05216389_109126"/>
<dbReference type="GO" id="GO:0062054">
    <property type="term" value="F:fluoride channel activity"/>
    <property type="evidence" value="ECO:0007669"/>
    <property type="project" value="UniProtKB-UniRule"/>
</dbReference>
<organism evidence="11 12">
    <name type="scientific">Oceanobacillus limi</name>
    <dbReference type="NCBI Taxonomy" id="930131"/>
    <lineage>
        <taxon>Bacteria</taxon>
        <taxon>Bacillati</taxon>
        <taxon>Bacillota</taxon>
        <taxon>Bacilli</taxon>
        <taxon>Bacillales</taxon>
        <taxon>Bacillaceae</taxon>
        <taxon>Oceanobacillus</taxon>
    </lineage>
</organism>
<dbReference type="GO" id="GO:0005886">
    <property type="term" value="C:plasma membrane"/>
    <property type="evidence" value="ECO:0007669"/>
    <property type="project" value="UniProtKB-SubCell"/>
</dbReference>
<dbReference type="PANTHER" id="PTHR28259">
    <property type="entry name" value="FLUORIDE EXPORT PROTEIN 1-RELATED"/>
    <property type="match status" value="1"/>
</dbReference>
<dbReference type="PANTHER" id="PTHR28259:SF1">
    <property type="entry name" value="FLUORIDE EXPORT PROTEIN 1-RELATED"/>
    <property type="match status" value="1"/>
</dbReference>
<feature type="binding site" evidence="10">
    <location>
        <position position="71"/>
    </location>
    <ligand>
        <name>Na(+)</name>
        <dbReference type="ChEBI" id="CHEBI:29101"/>
        <note>structural</note>
    </ligand>
</feature>
<accession>A0A1I0DS98</accession>
<reference evidence="11 12" key="1">
    <citation type="submission" date="2016-10" db="EMBL/GenBank/DDBJ databases">
        <authorList>
            <person name="de Groot N.N."/>
        </authorList>
    </citation>
    <scope>NUCLEOTIDE SEQUENCE [LARGE SCALE GENOMIC DNA]</scope>
    <source>
        <strain evidence="11 12">IBRC-M 10780</strain>
    </source>
</reference>
<evidence type="ECO:0000256" key="8">
    <source>
        <dbReference type="ARBA" id="ARBA00035585"/>
    </source>
</evidence>
<keyword evidence="3 10" id="KW-0812">Transmembrane</keyword>
<keyword evidence="6 10" id="KW-0407">Ion channel</keyword>
<evidence type="ECO:0000256" key="6">
    <source>
        <dbReference type="ARBA" id="ARBA00023303"/>
    </source>
</evidence>
<keyword evidence="12" id="KW-1185">Reference proteome</keyword>